<reference evidence="3" key="1">
    <citation type="journal article" date="2023" name="Mol. Phylogenet. Evol.">
        <title>Genome-scale phylogeny and comparative genomics of the fungal order Sordariales.</title>
        <authorList>
            <person name="Hensen N."/>
            <person name="Bonometti L."/>
            <person name="Westerberg I."/>
            <person name="Brannstrom I.O."/>
            <person name="Guillou S."/>
            <person name="Cros-Aarteil S."/>
            <person name="Calhoun S."/>
            <person name="Haridas S."/>
            <person name="Kuo A."/>
            <person name="Mondo S."/>
            <person name="Pangilinan J."/>
            <person name="Riley R."/>
            <person name="LaButti K."/>
            <person name="Andreopoulos B."/>
            <person name="Lipzen A."/>
            <person name="Chen C."/>
            <person name="Yan M."/>
            <person name="Daum C."/>
            <person name="Ng V."/>
            <person name="Clum A."/>
            <person name="Steindorff A."/>
            <person name="Ohm R.A."/>
            <person name="Martin F."/>
            <person name="Silar P."/>
            <person name="Natvig D.O."/>
            <person name="Lalanne C."/>
            <person name="Gautier V."/>
            <person name="Ament-Velasquez S.L."/>
            <person name="Kruys A."/>
            <person name="Hutchinson M.I."/>
            <person name="Powell A.J."/>
            <person name="Barry K."/>
            <person name="Miller A.N."/>
            <person name="Grigoriev I.V."/>
            <person name="Debuchy R."/>
            <person name="Gladieux P."/>
            <person name="Hiltunen Thoren M."/>
            <person name="Johannesson H."/>
        </authorList>
    </citation>
    <scope>NUCLEOTIDE SEQUENCE</scope>
    <source>
        <strain evidence="3">CBS 958.72</strain>
    </source>
</reference>
<proteinExistence type="predicted"/>
<sequence>MAHLPRSFRTPSPPRRAINPSSPSSSGQAVVGQTRDRPIGIDGGGGGSGANMVGIVDCQSARHWPERGLTVVEKAYPPLFCLRFCPSRSPFCPLLFHTLSVRPCGAAPCMDAGPCRWSCYCDLLGGKGTGTQRSQYTGTPVVLLLVVMISLFLHPAIERLVLT</sequence>
<keyword evidence="2" id="KW-1133">Transmembrane helix</keyword>
<evidence type="ECO:0000256" key="1">
    <source>
        <dbReference type="SAM" id="MobiDB-lite"/>
    </source>
</evidence>
<dbReference type="AlphaFoldDB" id="A0AAE0MYB7"/>
<reference evidence="3" key="2">
    <citation type="submission" date="2023-06" db="EMBL/GenBank/DDBJ databases">
        <authorList>
            <consortium name="Lawrence Berkeley National Laboratory"/>
            <person name="Haridas S."/>
            <person name="Hensen N."/>
            <person name="Bonometti L."/>
            <person name="Westerberg I."/>
            <person name="Brannstrom I.O."/>
            <person name="Guillou S."/>
            <person name="Cros-Aarteil S."/>
            <person name="Calhoun S."/>
            <person name="Kuo A."/>
            <person name="Mondo S."/>
            <person name="Pangilinan J."/>
            <person name="Riley R."/>
            <person name="Labutti K."/>
            <person name="Andreopoulos B."/>
            <person name="Lipzen A."/>
            <person name="Chen C."/>
            <person name="Yanf M."/>
            <person name="Daum C."/>
            <person name="Ng V."/>
            <person name="Clum A."/>
            <person name="Steindorff A."/>
            <person name="Ohm R."/>
            <person name="Martin F."/>
            <person name="Silar P."/>
            <person name="Natvig D."/>
            <person name="Lalanne C."/>
            <person name="Gautier V."/>
            <person name="Ament-Velasquez S.L."/>
            <person name="Kruys A."/>
            <person name="Hutchinson M.I."/>
            <person name="Powell A.J."/>
            <person name="Barry K."/>
            <person name="Miller A.N."/>
            <person name="Grigoriev I.V."/>
            <person name="Debuchy R."/>
            <person name="Gladieux P."/>
            <person name="Thoren M.H."/>
            <person name="Johannesson H."/>
        </authorList>
    </citation>
    <scope>NUCLEOTIDE SEQUENCE</scope>
    <source>
        <strain evidence="3">CBS 958.72</strain>
    </source>
</reference>
<feature type="compositionally biased region" description="Polar residues" evidence="1">
    <location>
        <begin position="19"/>
        <end position="28"/>
    </location>
</feature>
<keyword evidence="4" id="KW-1185">Reference proteome</keyword>
<name>A0AAE0MYB7_9PEZI</name>
<evidence type="ECO:0000313" key="4">
    <source>
        <dbReference type="Proteomes" id="UP001287356"/>
    </source>
</evidence>
<dbReference type="EMBL" id="JAULSN010000011">
    <property type="protein sequence ID" value="KAK3361581.1"/>
    <property type="molecule type" value="Genomic_DNA"/>
</dbReference>
<keyword evidence="2" id="KW-0812">Transmembrane</keyword>
<feature type="transmembrane region" description="Helical" evidence="2">
    <location>
        <begin position="136"/>
        <end position="157"/>
    </location>
</feature>
<feature type="compositionally biased region" description="Low complexity" evidence="1">
    <location>
        <begin position="1"/>
        <end position="10"/>
    </location>
</feature>
<comment type="caution">
    <text evidence="3">The sequence shown here is derived from an EMBL/GenBank/DDBJ whole genome shotgun (WGS) entry which is preliminary data.</text>
</comment>
<dbReference type="Proteomes" id="UP001287356">
    <property type="component" value="Unassembled WGS sequence"/>
</dbReference>
<accession>A0AAE0MYB7</accession>
<organism evidence="3 4">
    <name type="scientific">Lasiosphaeria ovina</name>
    <dbReference type="NCBI Taxonomy" id="92902"/>
    <lineage>
        <taxon>Eukaryota</taxon>
        <taxon>Fungi</taxon>
        <taxon>Dikarya</taxon>
        <taxon>Ascomycota</taxon>
        <taxon>Pezizomycotina</taxon>
        <taxon>Sordariomycetes</taxon>
        <taxon>Sordariomycetidae</taxon>
        <taxon>Sordariales</taxon>
        <taxon>Lasiosphaeriaceae</taxon>
        <taxon>Lasiosphaeria</taxon>
    </lineage>
</organism>
<evidence type="ECO:0000313" key="3">
    <source>
        <dbReference type="EMBL" id="KAK3361581.1"/>
    </source>
</evidence>
<feature type="region of interest" description="Disordered" evidence="1">
    <location>
        <begin position="1"/>
        <end position="46"/>
    </location>
</feature>
<protein>
    <submittedName>
        <fullName evidence="3">Uncharacterized protein</fullName>
    </submittedName>
</protein>
<keyword evidence="2" id="KW-0472">Membrane</keyword>
<evidence type="ECO:0000256" key="2">
    <source>
        <dbReference type="SAM" id="Phobius"/>
    </source>
</evidence>
<gene>
    <name evidence="3" type="ORF">B0T24DRAFT_110975</name>
</gene>